<dbReference type="NCBIfam" id="TIGR01188">
    <property type="entry name" value="drrA"/>
    <property type="match status" value="1"/>
</dbReference>
<dbReference type="InterPro" id="IPR003593">
    <property type="entry name" value="AAA+_ATPase"/>
</dbReference>
<name>Q46EM8_METBF</name>
<evidence type="ECO:0000256" key="7">
    <source>
        <dbReference type="ARBA" id="ARBA00023136"/>
    </source>
</evidence>
<dbReference type="HOGENOM" id="CLU_000604_1_2_2"/>
<evidence type="ECO:0000256" key="2">
    <source>
        <dbReference type="ARBA" id="ARBA00022448"/>
    </source>
</evidence>
<dbReference type="Pfam" id="PF13732">
    <property type="entry name" value="DrrA1-3_C"/>
    <property type="match status" value="1"/>
</dbReference>
<gene>
    <name evidence="10" type="ordered locus">Mbar_A0686</name>
</gene>
<evidence type="ECO:0000256" key="4">
    <source>
        <dbReference type="ARBA" id="ARBA00022741"/>
    </source>
</evidence>
<keyword evidence="7" id="KW-0472">Membrane</keyword>
<dbReference type="Gene3D" id="3.40.50.300">
    <property type="entry name" value="P-loop containing nucleotide triphosphate hydrolases"/>
    <property type="match status" value="1"/>
</dbReference>
<dbReference type="GO" id="GO:0005524">
    <property type="term" value="F:ATP binding"/>
    <property type="evidence" value="ECO:0007669"/>
    <property type="project" value="UniProtKB-KW"/>
</dbReference>
<dbReference type="EMBL" id="CP000099">
    <property type="protein sequence ID" value="AAZ69664.1"/>
    <property type="molecule type" value="Genomic_DNA"/>
</dbReference>
<dbReference type="FunFam" id="3.40.50.300:FF:000589">
    <property type="entry name" value="ABC transporter, ATP-binding subunit"/>
    <property type="match status" value="1"/>
</dbReference>
<evidence type="ECO:0000313" key="10">
    <source>
        <dbReference type="EMBL" id="AAZ69664.1"/>
    </source>
</evidence>
<dbReference type="GO" id="GO:0016887">
    <property type="term" value="F:ATP hydrolysis activity"/>
    <property type="evidence" value="ECO:0007669"/>
    <property type="project" value="InterPro"/>
</dbReference>
<dbReference type="AlphaFoldDB" id="Q46EM8"/>
<dbReference type="PANTHER" id="PTHR43582:SF4">
    <property type="entry name" value="ANTIBIOTIC RESISTANCE ABC TRANSPORTER ATP-BINDING PROTEIN"/>
    <property type="match status" value="1"/>
</dbReference>
<dbReference type="GO" id="GO:1900753">
    <property type="term" value="P:doxorubicin transport"/>
    <property type="evidence" value="ECO:0007669"/>
    <property type="project" value="InterPro"/>
</dbReference>
<dbReference type="PROSITE" id="PS00211">
    <property type="entry name" value="ABC_TRANSPORTER_1"/>
    <property type="match status" value="1"/>
</dbReference>
<keyword evidence="2" id="KW-0813">Transport</keyword>
<dbReference type="PROSITE" id="PS50893">
    <property type="entry name" value="ABC_TRANSPORTER_2"/>
    <property type="match status" value="1"/>
</dbReference>
<evidence type="ECO:0000256" key="3">
    <source>
        <dbReference type="ARBA" id="ARBA00022475"/>
    </source>
</evidence>
<comment type="subcellular location">
    <subcellularLocation>
        <location evidence="1">Cell membrane</location>
        <topology evidence="1">Peripheral membrane protein</topology>
        <orientation evidence="1">Cytoplasmic side</orientation>
    </subcellularLocation>
</comment>
<accession>Q46EM8</accession>
<keyword evidence="4" id="KW-0547">Nucleotide-binding</keyword>
<organism evidence="10">
    <name type="scientific">Methanosarcina barkeri (strain Fusaro / DSM 804)</name>
    <dbReference type="NCBI Taxonomy" id="269797"/>
    <lineage>
        <taxon>Archaea</taxon>
        <taxon>Methanobacteriati</taxon>
        <taxon>Methanobacteriota</taxon>
        <taxon>Stenosarchaea group</taxon>
        <taxon>Methanomicrobia</taxon>
        <taxon>Methanosarcinales</taxon>
        <taxon>Methanosarcinaceae</taxon>
        <taxon>Methanosarcina</taxon>
    </lineage>
</organism>
<dbReference type="eggNOG" id="arCOG00196">
    <property type="taxonomic scope" value="Archaea"/>
</dbReference>
<dbReference type="KEGG" id="mba:Mbar_A0686"/>
<dbReference type="InterPro" id="IPR003439">
    <property type="entry name" value="ABC_transporter-like_ATP-bd"/>
</dbReference>
<reference evidence="10" key="1">
    <citation type="submission" date="2006-06" db="EMBL/GenBank/DDBJ databases">
        <title>Complete sequence of chromosome 1 of Methanosarcina barkeri str. fusaro.</title>
        <authorList>
            <person name="Copeland A."/>
            <person name="Lucas S."/>
            <person name="Lapidus A."/>
            <person name="Barry K."/>
            <person name="Detter J.C."/>
            <person name="Glavina T."/>
            <person name="Hammon N."/>
            <person name="Israni S."/>
            <person name="Pitluck S."/>
            <person name="Goodwin L.A."/>
            <person name="Saunders E.H."/>
            <person name="Schmutz J."/>
            <person name="Larimer F."/>
            <person name="Land M."/>
            <person name="Anderson I."/>
            <person name="Richardson P."/>
        </authorList>
    </citation>
    <scope>NUCLEOTIDE SEQUENCE</scope>
    <source>
        <strain evidence="10">Fusaro</strain>
    </source>
</reference>
<dbReference type="InterPro" id="IPR025302">
    <property type="entry name" value="DrrA1/2-like_C"/>
</dbReference>
<evidence type="ECO:0000256" key="1">
    <source>
        <dbReference type="ARBA" id="ARBA00004413"/>
    </source>
</evidence>
<evidence type="ECO:0000259" key="9">
    <source>
        <dbReference type="PROSITE" id="PS50893"/>
    </source>
</evidence>
<evidence type="ECO:0000256" key="6">
    <source>
        <dbReference type="ARBA" id="ARBA00022967"/>
    </source>
</evidence>
<dbReference type="InterPro" id="IPR017871">
    <property type="entry name" value="ABC_transporter-like_CS"/>
</dbReference>
<dbReference type="SUPFAM" id="SSF52540">
    <property type="entry name" value="P-loop containing nucleoside triphosphate hydrolases"/>
    <property type="match status" value="1"/>
</dbReference>
<evidence type="ECO:0000256" key="8">
    <source>
        <dbReference type="ARBA" id="ARBA00049985"/>
    </source>
</evidence>
<feature type="domain" description="ABC transporter" evidence="9">
    <location>
        <begin position="22"/>
        <end position="252"/>
    </location>
</feature>
<keyword evidence="6" id="KW-1278">Translocase</keyword>
<sequence>MTGVIRYGRGKGVDSLMTSNVIEVNNLEHSYGSVKAVDNISFTVKQGEIFSFLGPNGAGKSTVINILTTLRKLQKGNARVNGYDVTKEPNSVRRSIGIVFQMLCLDHEMTVSENLEYHGRIYSMKKKERNKRIEELLKLTDLENKKDTLGKDLSGGMKRRLELARGLMTKPAVLFLDEPTIGFDIQTRMRMWEYLREIKREGTTIFLTTHYMEEADQLSDRISIIDHGKIIVTGTSNELKNKLGKDLIYLETSDNKAAAEILRSLVSVKSVTEDTKSLRIMIGEDVTHVLPQIMEKIRREGIDIIIVNIKKPSMDDVFVHYTGHGLREGDEDEKQQVIEMVGISK</sequence>
<dbReference type="SMART" id="SM00382">
    <property type="entry name" value="AAA"/>
    <property type="match status" value="1"/>
</dbReference>
<comment type="similarity">
    <text evidence="8">Belongs to the ABC transporter superfamily. Drug exporter-1 (DrugE1) (TC 3.A.1.105) family.</text>
</comment>
<keyword evidence="3" id="KW-1003">Cell membrane</keyword>
<protein>
    <submittedName>
        <fullName evidence="10">ABC transporter, ATP-binding protein</fullName>
    </submittedName>
</protein>
<dbReference type="GO" id="GO:0043215">
    <property type="term" value="P:daunorubicin transport"/>
    <property type="evidence" value="ECO:0007669"/>
    <property type="project" value="InterPro"/>
</dbReference>
<dbReference type="Pfam" id="PF00005">
    <property type="entry name" value="ABC_tran"/>
    <property type="match status" value="1"/>
</dbReference>
<dbReference type="GO" id="GO:0005886">
    <property type="term" value="C:plasma membrane"/>
    <property type="evidence" value="ECO:0007669"/>
    <property type="project" value="UniProtKB-SubCell"/>
</dbReference>
<dbReference type="STRING" id="269797.Mbar_A0686"/>
<dbReference type="InterPro" id="IPR027417">
    <property type="entry name" value="P-loop_NTPase"/>
</dbReference>
<keyword evidence="5 10" id="KW-0067">ATP-binding</keyword>
<dbReference type="InterPro" id="IPR005894">
    <property type="entry name" value="DrrA"/>
</dbReference>
<dbReference type="PANTHER" id="PTHR43582">
    <property type="entry name" value="LINEARMYCIN RESISTANCE ATP-BINDING PROTEIN LNRL"/>
    <property type="match status" value="1"/>
</dbReference>
<proteinExistence type="inferred from homology"/>
<evidence type="ECO:0000256" key="5">
    <source>
        <dbReference type="ARBA" id="ARBA00022840"/>
    </source>
</evidence>
<dbReference type="PaxDb" id="269797-Mbar_A0686"/>